<dbReference type="InterPro" id="IPR007712">
    <property type="entry name" value="RelE/ParE_toxin"/>
</dbReference>
<dbReference type="Proteomes" id="UP000228859">
    <property type="component" value="Unassembled WGS sequence"/>
</dbReference>
<dbReference type="InterPro" id="IPR035093">
    <property type="entry name" value="RelE/ParE_toxin_dom_sf"/>
</dbReference>
<dbReference type="Pfam" id="PF05016">
    <property type="entry name" value="ParE_toxin"/>
    <property type="match status" value="1"/>
</dbReference>
<protein>
    <submittedName>
        <fullName evidence="2">Type II toxin-antitoxin system mRNA interferase toxin, RelE/StbE family</fullName>
    </submittedName>
</protein>
<comment type="caution">
    <text evidence="2">The sequence shown here is derived from an EMBL/GenBank/DDBJ whole genome shotgun (WGS) entry which is preliminary data.</text>
</comment>
<evidence type="ECO:0000256" key="1">
    <source>
        <dbReference type="ARBA" id="ARBA00022649"/>
    </source>
</evidence>
<organism evidence="2 3">
    <name type="scientific">Sulfuricurvum kujiense</name>
    <dbReference type="NCBI Taxonomy" id="148813"/>
    <lineage>
        <taxon>Bacteria</taxon>
        <taxon>Pseudomonadati</taxon>
        <taxon>Campylobacterota</taxon>
        <taxon>Epsilonproteobacteria</taxon>
        <taxon>Campylobacterales</taxon>
        <taxon>Sulfurimonadaceae</taxon>
        <taxon>Sulfuricurvum</taxon>
    </lineage>
</organism>
<evidence type="ECO:0000313" key="3">
    <source>
        <dbReference type="Proteomes" id="UP000228859"/>
    </source>
</evidence>
<sequence>MPHNIVYLEHAYTDLEIILDHIAEDSPSRAVEYLEFLKNGISKLSDFPHLGVMCKRKHIRRECRVLIIENYLVFYKIDEIVPTVIIGRVLHRSINYKTKKLF</sequence>
<gene>
    <name evidence="2" type="ORF">CFH83_05770</name>
</gene>
<dbReference type="AlphaFoldDB" id="A0A2D3WIC2"/>
<dbReference type="Gene3D" id="3.30.2310.20">
    <property type="entry name" value="RelE-like"/>
    <property type="match status" value="1"/>
</dbReference>
<reference evidence="2 3" key="1">
    <citation type="journal article" date="2017" name="Front. Microbiol.">
        <title>Comparative Genomic Analysis of the Class Epsilonproteobacteria and Proposed Reclassification to Epsilonbacteraeota (phyl. nov.).</title>
        <authorList>
            <person name="Waite D.W."/>
            <person name="Vanwonterghem I."/>
            <person name="Rinke C."/>
            <person name="Parks D.H."/>
            <person name="Zhang Y."/>
            <person name="Takai K."/>
            <person name="Sievert S.M."/>
            <person name="Simon J."/>
            <person name="Campbell B.J."/>
            <person name="Hanson T.E."/>
            <person name="Woyke T."/>
            <person name="Klotz M.G."/>
            <person name="Hugenholtz P."/>
        </authorList>
    </citation>
    <scope>NUCLEOTIDE SEQUENCE [LARGE SCALE GENOMIC DNA]</scope>
    <source>
        <strain evidence="2">UBA12443</strain>
    </source>
</reference>
<name>A0A2D3WIC2_9BACT</name>
<accession>A0A2D3WIC2</accession>
<keyword evidence="1" id="KW-1277">Toxin-antitoxin system</keyword>
<evidence type="ECO:0000313" key="2">
    <source>
        <dbReference type="EMBL" id="DAB38487.1"/>
    </source>
</evidence>
<dbReference type="EMBL" id="DLUI01000080">
    <property type="protein sequence ID" value="DAB38487.1"/>
    <property type="molecule type" value="Genomic_DNA"/>
</dbReference>
<proteinExistence type="predicted"/>